<accession>A0A4R9I137</accession>
<evidence type="ECO:0000313" key="2">
    <source>
        <dbReference type="EMBL" id="TGK78598.1"/>
    </source>
</evidence>
<dbReference type="AlphaFoldDB" id="A0A4R9I137"/>
<dbReference type="Proteomes" id="UP000298009">
    <property type="component" value="Unassembled WGS sequence"/>
</dbReference>
<proteinExistence type="predicted"/>
<keyword evidence="1" id="KW-1133">Transmembrane helix</keyword>
<comment type="caution">
    <text evidence="2">The sequence shown here is derived from an EMBL/GenBank/DDBJ whole genome shotgun (WGS) entry which is preliminary data.</text>
</comment>
<gene>
    <name evidence="2" type="ORF">EHQ24_18810</name>
</gene>
<dbReference type="EMBL" id="RQFK01000033">
    <property type="protein sequence ID" value="TGK78598.1"/>
    <property type="molecule type" value="Genomic_DNA"/>
</dbReference>
<feature type="transmembrane region" description="Helical" evidence="1">
    <location>
        <begin position="389"/>
        <end position="406"/>
    </location>
</feature>
<evidence type="ECO:0000256" key="1">
    <source>
        <dbReference type="SAM" id="Phobius"/>
    </source>
</evidence>
<feature type="transmembrane region" description="Helical" evidence="1">
    <location>
        <begin position="441"/>
        <end position="465"/>
    </location>
</feature>
<evidence type="ECO:0000313" key="3">
    <source>
        <dbReference type="Proteomes" id="UP000298009"/>
    </source>
</evidence>
<keyword evidence="1" id="KW-0812">Transmembrane</keyword>
<organism evidence="2 3">
    <name type="scientific">Leptospira noumeaensis</name>
    <dbReference type="NCBI Taxonomy" id="2484964"/>
    <lineage>
        <taxon>Bacteria</taxon>
        <taxon>Pseudomonadati</taxon>
        <taxon>Spirochaetota</taxon>
        <taxon>Spirochaetia</taxon>
        <taxon>Leptospirales</taxon>
        <taxon>Leptospiraceae</taxon>
        <taxon>Leptospira</taxon>
    </lineage>
</organism>
<reference evidence="2" key="1">
    <citation type="journal article" date="2019" name="PLoS Negl. Trop. Dis.">
        <title>Revisiting the worldwide diversity of Leptospira species in the environment.</title>
        <authorList>
            <person name="Vincent A.T."/>
            <person name="Schiettekatte O."/>
            <person name="Bourhy P."/>
            <person name="Veyrier F.J."/>
            <person name="Picardeau M."/>
        </authorList>
    </citation>
    <scope>NUCLEOTIDE SEQUENCE [LARGE SCALE GENOMIC DNA]</scope>
    <source>
        <strain evidence="2">201800287</strain>
    </source>
</reference>
<keyword evidence="3" id="KW-1185">Reference proteome</keyword>
<dbReference type="RefSeq" id="WP_167483107.1">
    <property type="nucleotide sequence ID" value="NZ_RQFK01000033.1"/>
</dbReference>
<protein>
    <submittedName>
        <fullName evidence="2">Uncharacterized protein</fullName>
    </submittedName>
</protein>
<name>A0A4R9I137_9LEPT</name>
<sequence>MEQYYFQFSYFETSPTSLTYPTLEFVESCGCEGEDLLKNDSTIFVDSNSLGNFKNGKFVFKLKFLKILSKNTKRSNSNIRKSLLDKMVLIAMSPETSKNHFSIDIFIKNLGYAEIQKIYILNQSFTSIRNNLSIDKQIYFRNCKIEHFESYMESIENNLYFENSQIGYFKHSNESNNQTLRLKNCSIDYLDTTAQNIFLENISGLSLFLFKAKNISNLTIRNVSIKFTKEKILKYLYFDSSLSLISKKIPKEYNLFEKFLYFYFRKPEQYIPGEVLFLFPNETKLSFKSIFNKFKNKISFFKLRIYAEEIGDGKYTYREDPKIEKSSLGFAYNQSILIKSINEISSTLTDYKIKESLINYHHYFSSRNNYWRQLLYFLHAGYRRFKRPLFFLIISITINTFLINLIRNDFSDGLHSIYFNFNIISYFEKVFFKNLNFNYNFLLRLNSLILESLNFYLIFCLTIYIKELISFPKKYE</sequence>
<keyword evidence="1" id="KW-0472">Membrane</keyword>